<feature type="non-terminal residue" evidence="2">
    <location>
        <position position="1"/>
    </location>
</feature>
<reference evidence="2" key="1">
    <citation type="submission" date="2021-02" db="EMBL/GenBank/DDBJ databases">
        <authorList>
            <person name="Nieuwenhuis M."/>
            <person name="Van De Peppel L.J.J."/>
        </authorList>
    </citation>
    <scope>NUCLEOTIDE SEQUENCE</scope>
    <source>
        <strain evidence="2">D49</strain>
    </source>
</reference>
<dbReference type="EMBL" id="JABCKI010009105">
    <property type="protein sequence ID" value="KAG5633138.1"/>
    <property type="molecule type" value="Genomic_DNA"/>
</dbReference>
<organism evidence="2 3">
    <name type="scientific">Sphagnurus paluster</name>
    <dbReference type="NCBI Taxonomy" id="117069"/>
    <lineage>
        <taxon>Eukaryota</taxon>
        <taxon>Fungi</taxon>
        <taxon>Dikarya</taxon>
        <taxon>Basidiomycota</taxon>
        <taxon>Agaricomycotina</taxon>
        <taxon>Agaricomycetes</taxon>
        <taxon>Agaricomycetidae</taxon>
        <taxon>Agaricales</taxon>
        <taxon>Tricholomatineae</taxon>
        <taxon>Lyophyllaceae</taxon>
        <taxon>Sphagnurus</taxon>
    </lineage>
</organism>
<sequence>GLRFNKKRKTPEPDEISLGSESEQEPVDPEDMVDYGVDFSDDGFMDYGEENDMQTVNSILSHSKITDR</sequence>
<evidence type="ECO:0000313" key="2">
    <source>
        <dbReference type="EMBL" id="KAG5633138.1"/>
    </source>
</evidence>
<dbReference type="Proteomes" id="UP000717328">
    <property type="component" value="Unassembled WGS sequence"/>
</dbReference>
<dbReference type="AlphaFoldDB" id="A0A9P7FNF7"/>
<feature type="compositionally biased region" description="Acidic residues" evidence="1">
    <location>
        <begin position="22"/>
        <end position="34"/>
    </location>
</feature>
<proteinExistence type="predicted"/>
<keyword evidence="3" id="KW-1185">Reference proteome</keyword>
<gene>
    <name evidence="2" type="ORF">H0H81_010604</name>
</gene>
<accession>A0A9P7FNF7</accession>
<evidence type="ECO:0000313" key="3">
    <source>
        <dbReference type="Proteomes" id="UP000717328"/>
    </source>
</evidence>
<name>A0A9P7FNF7_9AGAR</name>
<comment type="caution">
    <text evidence="2">The sequence shown here is derived from an EMBL/GenBank/DDBJ whole genome shotgun (WGS) entry which is preliminary data.</text>
</comment>
<protein>
    <submittedName>
        <fullName evidence="2">Uncharacterized protein</fullName>
    </submittedName>
</protein>
<reference evidence="2" key="2">
    <citation type="submission" date="2021-10" db="EMBL/GenBank/DDBJ databases">
        <title>Phylogenomics reveals ancestral predisposition of the termite-cultivated fungus Termitomyces towards a domesticated lifestyle.</title>
        <authorList>
            <person name="Auxier B."/>
            <person name="Grum-Grzhimaylo A."/>
            <person name="Cardenas M.E."/>
            <person name="Lodge J.D."/>
            <person name="Laessoe T."/>
            <person name="Pedersen O."/>
            <person name="Smith M.E."/>
            <person name="Kuyper T.W."/>
            <person name="Franco-Molano E.A."/>
            <person name="Baroni T.J."/>
            <person name="Aanen D.K."/>
        </authorList>
    </citation>
    <scope>NUCLEOTIDE SEQUENCE</scope>
    <source>
        <strain evidence="2">D49</strain>
    </source>
</reference>
<evidence type="ECO:0000256" key="1">
    <source>
        <dbReference type="SAM" id="MobiDB-lite"/>
    </source>
</evidence>
<feature type="region of interest" description="Disordered" evidence="1">
    <location>
        <begin position="1"/>
        <end position="34"/>
    </location>
</feature>